<dbReference type="EMBL" id="JYDI01000057">
    <property type="protein sequence ID" value="KRY55308.1"/>
    <property type="molecule type" value="Genomic_DNA"/>
</dbReference>
<sequence>MPASWIENIATNMNKDIWKCGRYCLALAYRMGCPLQSILEELIICKCEKLRTEKKVSCRVARQKQRMENSKILPKKFHFTTIVKIEIKHQRPLQIRQIQHFPEAETS</sequence>
<gene>
    <name evidence="1" type="ORF">T03_2270</name>
</gene>
<reference evidence="1 2" key="1">
    <citation type="submission" date="2015-01" db="EMBL/GenBank/DDBJ databases">
        <title>Evolution of Trichinella species and genotypes.</title>
        <authorList>
            <person name="Korhonen P.K."/>
            <person name="Edoardo P."/>
            <person name="Giuseppe L.R."/>
            <person name="Gasser R.B."/>
        </authorList>
    </citation>
    <scope>NUCLEOTIDE SEQUENCE [LARGE SCALE GENOMIC DNA]</scope>
    <source>
        <strain evidence="1">ISS120</strain>
    </source>
</reference>
<evidence type="ECO:0000313" key="1">
    <source>
        <dbReference type="EMBL" id="KRY55308.1"/>
    </source>
</evidence>
<protein>
    <submittedName>
        <fullName evidence="1">Uncharacterized protein</fullName>
    </submittedName>
</protein>
<accession>A0A0V1D1A4</accession>
<keyword evidence="2" id="KW-1185">Reference proteome</keyword>
<name>A0A0V1D1A4_TRIBR</name>
<dbReference type="AlphaFoldDB" id="A0A0V1D1A4"/>
<dbReference type="Proteomes" id="UP000054653">
    <property type="component" value="Unassembled WGS sequence"/>
</dbReference>
<evidence type="ECO:0000313" key="2">
    <source>
        <dbReference type="Proteomes" id="UP000054653"/>
    </source>
</evidence>
<organism evidence="1 2">
    <name type="scientific">Trichinella britovi</name>
    <name type="common">Parasitic roundworm</name>
    <dbReference type="NCBI Taxonomy" id="45882"/>
    <lineage>
        <taxon>Eukaryota</taxon>
        <taxon>Metazoa</taxon>
        <taxon>Ecdysozoa</taxon>
        <taxon>Nematoda</taxon>
        <taxon>Enoplea</taxon>
        <taxon>Dorylaimia</taxon>
        <taxon>Trichinellida</taxon>
        <taxon>Trichinellidae</taxon>
        <taxon>Trichinella</taxon>
    </lineage>
</organism>
<proteinExistence type="predicted"/>
<comment type="caution">
    <text evidence="1">The sequence shown here is derived from an EMBL/GenBank/DDBJ whole genome shotgun (WGS) entry which is preliminary data.</text>
</comment>